<feature type="domain" description="Beta-lactamase-related" evidence="1">
    <location>
        <begin position="41"/>
        <end position="340"/>
    </location>
</feature>
<dbReference type="EMBL" id="JBHULH010000001">
    <property type="protein sequence ID" value="MFD2566182.1"/>
    <property type="molecule type" value="Genomic_DNA"/>
</dbReference>
<evidence type="ECO:0000259" key="1">
    <source>
        <dbReference type="Pfam" id="PF00144"/>
    </source>
</evidence>
<dbReference type="InterPro" id="IPR001466">
    <property type="entry name" value="Beta-lactam-related"/>
</dbReference>
<proteinExistence type="predicted"/>
<dbReference type="InterPro" id="IPR012338">
    <property type="entry name" value="Beta-lactam/transpept-like"/>
</dbReference>
<dbReference type="GO" id="GO:0016787">
    <property type="term" value="F:hydrolase activity"/>
    <property type="evidence" value="ECO:0007669"/>
    <property type="project" value="UniProtKB-KW"/>
</dbReference>
<sequence>MKLKTPSKTLIYFSFFFLLINNIIAQNLKSDVDALITEAYPKDAPGVSILIAKNGKTIYTNTSGLANLELNVPLNSNSVFEIGSITKQFTAISILMLQEQGKLNVTDNITKYIPDYPTNGKTITIHHLLNHTSGIKSYTSMPSFRALARKDMTPTELIDVFKNEPMDFDPGEQYRYNNSGYILLGHIIEVVSKTSYAEFIEKNIFKPVGMTSSYYGSMSKIIPNRASGYSKRGDNYVNADYLSLTLPYAAGSIMSTVGDLLKWQNALSANQLVKRSTLEKAINGSSLNNGKKISYGYGFIAGDLNGSPTIEHSGGIFGYSTNGIYFPKEDIYVIGLVNCDCSSAVQIVNKVAATAIGKPFFNKKDAVTLNETQLKKWVGAYQYEENIIRHITVSNGKIYSQREGSDKLEIFPTSENTFVFDGSTTSYSFAMQGNKKEATMIVNGEKRLGKEIDKAAPAEKKEITLPAEELQQYVGTYELAPTFSIQISVREGNIFGVATNQPEVQLFPYSKNAFFLKVVKAEIIFNKDEEGKVISLTLHQNGQQIPGKKVK</sequence>
<comment type="caution">
    <text evidence="3">The sequence shown here is derived from an EMBL/GenBank/DDBJ whole genome shotgun (WGS) entry which is preliminary data.</text>
</comment>
<dbReference type="PANTHER" id="PTHR46825">
    <property type="entry name" value="D-ALANYL-D-ALANINE-CARBOXYPEPTIDASE/ENDOPEPTIDASE AMPH"/>
    <property type="match status" value="1"/>
</dbReference>
<dbReference type="Pfam" id="PF00144">
    <property type="entry name" value="Beta-lactamase"/>
    <property type="match status" value="1"/>
</dbReference>
<accession>A0ABW5LS34</accession>
<dbReference type="Proteomes" id="UP001597508">
    <property type="component" value="Unassembled WGS sequence"/>
</dbReference>
<keyword evidence="3" id="KW-0378">Hydrolase</keyword>
<dbReference type="SUPFAM" id="SSF56601">
    <property type="entry name" value="beta-lactamase/transpeptidase-like"/>
    <property type="match status" value="1"/>
</dbReference>
<dbReference type="Gene3D" id="3.40.710.10">
    <property type="entry name" value="DD-peptidase/beta-lactamase superfamily"/>
    <property type="match status" value="1"/>
</dbReference>
<name>A0ABW5LS34_9FLAO</name>
<dbReference type="PANTHER" id="PTHR46825:SF9">
    <property type="entry name" value="BETA-LACTAMASE-RELATED DOMAIN-CONTAINING PROTEIN"/>
    <property type="match status" value="1"/>
</dbReference>
<dbReference type="InterPro" id="IPR021860">
    <property type="entry name" value="Peptidase_S12_Pab87-rel_C"/>
</dbReference>
<dbReference type="Pfam" id="PF11954">
    <property type="entry name" value="DUF3471"/>
    <property type="match status" value="1"/>
</dbReference>
<evidence type="ECO:0000313" key="3">
    <source>
        <dbReference type="EMBL" id="MFD2566182.1"/>
    </source>
</evidence>
<gene>
    <name evidence="3" type="ORF">ACFSRZ_02285</name>
</gene>
<organism evidence="3 4">
    <name type="scientific">Pseudotenacibaculum haliotis</name>
    <dbReference type="NCBI Taxonomy" id="1862138"/>
    <lineage>
        <taxon>Bacteria</taxon>
        <taxon>Pseudomonadati</taxon>
        <taxon>Bacteroidota</taxon>
        <taxon>Flavobacteriia</taxon>
        <taxon>Flavobacteriales</taxon>
        <taxon>Flavobacteriaceae</taxon>
        <taxon>Pseudotenacibaculum</taxon>
    </lineage>
</organism>
<evidence type="ECO:0000313" key="4">
    <source>
        <dbReference type="Proteomes" id="UP001597508"/>
    </source>
</evidence>
<dbReference type="InterPro" id="IPR050491">
    <property type="entry name" value="AmpC-like"/>
</dbReference>
<evidence type="ECO:0000259" key="2">
    <source>
        <dbReference type="Pfam" id="PF11954"/>
    </source>
</evidence>
<dbReference type="RefSeq" id="WP_379664901.1">
    <property type="nucleotide sequence ID" value="NZ_JBHULH010000001.1"/>
</dbReference>
<keyword evidence="4" id="KW-1185">Reference proteome</keyword>
<protein>
    <submittedName>
        <fullName evidence="3">Serine hydrolase</fullName>
    </submittedName>
</protein>
<reference evidence="4" key="1">
    <citation type="journal article" date="2019" name="Int. J. Syst. Evol. Microbiol.">
        <title>The Global Catalogue of Microorganisms (GCM) 10K type strain sequencing project: providing services to taxonomists for standard genome sequencing and annotation.</title>
        <authorList>
            <consortium name="The Broad Institute Genomics Platform"/>
            <consortium name="The Broad Institute Genome Sequencing Center for Infectious Disease"/>
            <person name="Wu L."/>
            <person name="Ma J."/>
        </authorList>
    </citation>
    <scope>NUCLEOTIDE SEQUENCE [LARGE SCALE GENOMIC DNA]</scope>
    <source>
        <strain evidence="4">KCTC 52127</strain>
    </source>
</reference>
<feature type="domain" description="Peptidase S12 Pab87-related C-terminal" evidence="2">
    <location>
        <begin position="460"/>
        <end position="543"/>
    </location>
</feature>